<dbReference type="GO" id="GO:0005524">
    <property type="term" value="F:ATP binding"/>
    <property type="evidence" value="ECO:0007669"/>
    <property type="project" value="UniProtKB-KW"/>
</dbReference>
<name>A0A5K7ZV78_9BACT</name>
<proteinExistence type="predicted"/>
<feature type="domain" description="Guanylate cyclase" evidence="3">
    <location>
        <begin position="1"/>
        <end position="132"/>
    </location>
</feature>
<keyword evidence="2" id="KW-0067">ATP-binding</keyword>
<dbReference type="KEGG" id="dov:DSCO28_47210"/>
<dbReference type="InterPro" id="IPR029787">
    <property type="entry name" value="Nucleotide_cyclase"/>
</dbReference>
<dbReference type="InterPro" id="IPR027417">
    <property type="entry name" value="P-loop_NTPase"/>
</dbReference>
<gene>
    <name evidence="4" type="ORF">DSCO28_47210</name>
</gene>
<evidence type="ECO:0000259" key="3">
    <source>
        <dbReference type="PROSITE" id="PS50125"/>
    </source>
</evidence>
<dbReference type="InterPro" id="IPR001054">
    <property type="entry name" value="A/G_cyclase"/>
</dbReference>
<dbReference type="CDD" id="cd07302">
    <property type="entry name" value="CHD"/>
    <property type="match status" value="1"/>
</dbReference>
<dbReference type="PROSITE" id="PS50125">
    <property type="entry name" value="GUANYLATE_CYCLASE_2"/>
    <property type="match status" value="1"/>
</dbReference>
<dbReference type="SMART" id="SM00044">
    <property type="entry name" value="CYCc"/>
    <property type="match status" value="1"/>
</dbReference>
<evidence type="ECO:0000256" key="1">
    <source>
        <dbReference type="ARBA" id="ARBA00022741"/>
    </source>
</evidence>
<dbReference type="Gene3D" id="3.30.70.1230">
    <property type="entry name" value="Nucleotide cyclase"/>
    <property type="match status" value="1"/>
</dbReference>
<dbReference type="Pfam" id="PF00211">
    <property type="entry name" value="Guanylate_cyc"/>
    <property type="match status" value="1"/>
</dbReference>
<dbReference type="GO" id="GO:0005737">
    <property type="term" value="C:cytoplasm"/>
    <property type="evidence" value="ECO:0007669"/>
    <property type="project" value="TreeGrafter"/>
</dbReference>
<dbReference type="GO" id="GO:0009190">
    <property type="term" value="P:cyclic nucleotide biosynthetic process"/>
    <property type="evidence" value="ECO:0007669"/>
    <property type="project" value="InterPro"/>
</dbReference>
<dbReference type="SUPFAM" id="SSF55073">
    <property type="entry name" value="Nucleotide cyclase"/>
    <property type="match status" value="1"/>
</dbReference>
<accession>A0A5K7ZV78</accession>
<keyword evidence="1" id="KW-0547">Nucleotide-binding</keyword>
<dbReference type="InterPro" id="IPR041664">
    <property type="entry name" value="AAA_16"/>
</dbReference>
<dbReference type="EMBL" id="AP021876">
    <property type="protein sequence ID" value="BBO84155.1"/>
    <property type="molecule type" value="Genomic_DNA"/>
</dbReference>
<dbReference type="Proteomes" id="UP000425960">
    <property type="component" value="Chromosome"/>
</dbReference>
<evidence type="ECO:0000256" key="2">
    <source>
        <dbReference type="ARBA" id="ARBA00022840"/>
    </source>
</evidence>
<sequence>MVLFSDICHYREIIRRVDPEDIREVTRHLFQESVNIIERYGGYIDRMLWDGLMAVFGMPCTHEDDVVRAIRAALDIRRMAERLGRAEAGCIGEPLSMRSGIAYGLVVTGVTQKESGRPGLTGDTVNLAARLRDLASPGEVLAESGTFSSAAGFFRFEALPAVAVKGREAPIAVFRVADAVVRPEKVRRVHGLKTRLIARGRELKQMRDAALRLHRQAGTVLTICGDAGTGKSRLIAEFKASTRRSRICWLDGYAYTYTRAVPYYPFIDMLNRFFDIDEADGDTVILQKLHAGLGRWVADGDTVASYLAGFYTPSSLETVVSDQEVFKSRLQQAVTCLLSVLSRKAPTIVCLEDLHWADPSSLSLIRCILREPGLPLMFVISYRSSLNFAHGENGERVSHAWEHIHLRDLDVAASRAMAQSLIGTRAIPEALDHYLTSRVAGNPFFIEEVINALIDAGRLKRIGNRWHFEDMVAIPDLSSTINSIIHSRLDRLGRNAKAILQEAAVIGRVFHLTLLRRITDFPEVLTACLDQLAGQGLIRRQADPHEPVYRFNYGIVQEVVYNGILKKERRTIYEKIARVLESDGRP</sequence>
<reference evidence="4 5" key="1">
    <citation type="submission" date="2019-11" db="EMBL/GenBank/DDBJ databases">
        <title>Comparative genomics of hydrocarbon-degrading Desulfosarcina strains.</title>
        <authorList>
            <person name="Watanabe M."/>
            <person name="Kojima H."/>
            <person name="Fukui M."/>
        </authorList>
    </citation>
    <scope>NUCLEOTIDE SEQUENCE [LARGE SCALE GENOMIC DNA]</scope>
    <source>
        <strain evidence="4 5">28bB2T</strain>
    </source>
</reference>
<dbReference type="AlphaFoldDB" id="A0A5K7ZV78"/>
<dbReference type="Pfam" id="PF13191">
    <property type="entry name" value="AAA_16"/>
    <property type="match status" value="1"/>
</dbReference>
<protein>
    <recommendedName>
        <fullName evidence="3">Guanylate cyclase domain-containing protein</fullName>
    </recommendedName>
</protein>
<dbReference type="PANTHER" id="PTHR16305">
    <property type="entry name" value="TESTICULAR SOLUBLE ADENYLYL CYCLASE"/>
    <property type="match status" value="1"/>
</dbReference>
<evidence type="ECO:0000313" key="5">
    <source>
        <dbReference type="Proteomes" id="UP000425960"/>
    </source>
</evidence>
<dbReference type="SUPFAM" id="SSF52540">
    <property type="entry name" value="P-loop containing nucleoside triphosphate hydrolases"/>
    <property type="match status" value="1"/>
</dbReference>
<dbReference type="GO" id="GO:0004016">
    <property type="term" value="F:adenylate cyclase activity"/>
    <property type="evidence" value="ECO:0007669"/>
    <property type="project" value="UniProtKB-ARBA"/>
</dbReference>
<organism evidence="4 5">
    <name type="scientific">Desulfosarcina ovata subsp. sediminis</name>
    <dbReference type="NCBI Taxonomy" id="885957"/>
    <lineage>
        <taxon>Bacteria</taxon>
        <taxon>Pseudomonadati</taxon>
        <taxon>Thermodesulfobacteriota</taxon>
        <taxon>Desulfobacteria</taxon>
        <taxon>Desulfobacterales</taxon>
        <taxon>Desulfosarcinaceae</taxon>
        <taxon>Desulfosarcina</taxon>
    </lineage>
</organism>
<dbReference type="PANTHER" id="PTHR16305:SF28">
    <property type="entry name" value="GUANYLATE CYCLASE DOMAIN-CONTAINING PROTEIN"/>
    <property type="match status" value="1"/>
</dbReference>
<evidence type="ECO:0000313" key="4">
    <source>
        <dbReference type="EMBL" id="BBO84155.1"/>
    </source>
</evidence>
<dbReference type="GO" id="GO:0035556">
    <property type="term" value="P:intracellular signal transduction"/>
    <property type="evidence" value="ECO:0007669"/>
    <property type="project" value="InterPro"/>
</dbReference>